<protein>
    <recommendedName>
        <fullName evidence="3">histidine kinase</fullName>
        <ecNumber evidence="3">2.7.13.3</ecNumber>
    </recommendedName>
</protein>
<organism evidence="17 18">
    <name type="scientific">Aminipila terrae</name>
    <dbReference type="NCBI Taxonomy" id="2697030"/>
    <lineage>
        <taxon>Bacteria</taxon>
        <taxon>Bacillati</taxon>
        <taxon>Bacillota</taxon>
        <taxon>Clostridia</taxon>
        <taxon>Peptostreptococcales</taxon>
        <taxon>Anaerovoracaceae</taxon>
        <taxon>Aminipila</taxon>
    </lineage>
</organism>
<evidence type="ECO:0000256" key="4">
    <source>
        <dbReference type="ARBA" id="ARBA00022475"/>
    </source>
</evidence>
<dbReference type="InterPro" id="IPR036890">
    <property type="entry name" value="HATPase_C_sf"/>
</dbReference>
<dbReference type="PROSITE" id="PS50109">
    <property type="entry name" value="HIS_KIN"/>
    <property type="match status" value="1"/>
</dbReference>
<feature type="domain" description="Histidine kinase" evidence="15">
    <location>
        <begin position="276"/>
        <end position="481"/>
    </location>
</feature>
<keyword evidence="18" id="KW-1185">Reference proteome</keyword>
<evidence type="ECO:0000256" key="5">
    <source>
        <dbReference type="ARBA" id="ARBA00022553"/>
    </source>
</evidence>
<dbReference type="CDD" id="cd00075">
    <property type="entry name" value="HATPase"/>
    <property type="match status" value="1"/>
</dbReference>
<feature type="transmembrane region" description="Helical" evidence="14">
    <location>
        <begin position="12"/>
        <end position="37"/>
    </location>
</feature>
<evidence type="ECO:0000259" key="16">
    <source>
        <dbReference type="PROSITE" id="PS50885"/>
    </source>
</evidence>
<dbReference type="GO" id="GO:0005886">
    <property type="term" value="C:plasma membrane"/>
    <property type="evidence" value="ECO:0007669"/>
    <property type="project" value="UniProtKB-SubCell"/>
</dbReference>
<dbReference type="Gene3D" id="3.30.565.10">
    <property type="entry name" value="Histidine kinase-like ATPase, C-terminal domain"/>
    <property type="match status" value="1"/>
</dbReference>
<dbReference type="Proteomes" id="UP000463883">
    <property type="component" value="Chromosome"/>
</dbReference>
<keyword evidence="5" id="KW-0597">Phosphoprotein</keyword>
<dbReference type="EC" id="2.7.13.3" evidence="3"/>
<gene>
    <name evidence="17" type="ORF">Ami3637_15260</name>
</gene>
<evidence type="ECO:0000256" key="2">
    <source>
        <dbReference type="ARBA" id="ARBA00004651"/>
    </source>
</evidence>
<evidence type="ECO:0000256" key="10">
    <source>
        <dbReference type="ARBA" id="ARBA00022840"/>
    </source>
</evidence>
<comment type="catalytic activity">
    <reaction evidence="1">
        <text>ATP + protein L-histidine = ADP + protein N-phospho-L-histidine.</text>
        <dbReference type="EC" id="2.7.13.3"/>
    </reaction>
</comment>
<dbReference type="RefSeq" id="WP_162363317.1">
    <property type="nucleotide sequence ID" value="NZ_CP047591.1"/>
</dbReference>
<dbReference type="PANTHER" id="PTHR45528">
    <property type="entry name" value="SENSOR HISTIDINE KINASE CPXA"/>
    <property type="match status" value="1"/>
</dbReference>
<dbReference type="KEGG" id="amic:Ami3637_15260"/>
<dbReference type="InterPro" id="IPR005467">
    <property type="entry name" value="His_kinase_dom"/>
</dbReference>
<dbReference type="InterPro" id="IPR003661">
    <property type="entry name" value="HisK_dim/P_dom"/>
</dbReference>
<dbReference type="AlphaFoldDB" id="A0A6P1MHL4"/>
<dbReference type="PRINTS" id="PR00344">
    <property type="entry name" value="BCTRLSENSOR"/>
</dbReference>
<dbReference type="FunFam" id="1.10.287.130:FF:000001">
    <property type="entry name" value="Two-component sensor histidine kinase"/>
    <property type="match status" value="1"/>
</dbReference>
<keyword evidence="12" id="KW-0902">Two-component regulatory system</keyword>
<comment type="subcellular location">
    <subcellularLocation>
        <location evidence="2">Cell membrane</location>
        <topology evidence="2">Multi-pass membrane protein</topology>
    </subcellularLocation>
</comment>
<dbReference type="Gene3D" id="6.10.340.10">
    <property type="match status" value="1"/>
</dbReference>
<keyword evidence="4" id="KW-1003">Cell membrane</keyword>
<dbReference type="PROSITE" id="PS50885">
    <property type="entry name" value="HAMP"/>
    <property type="match status" value="1"/>
</dbReference>
<feature type="transmembrane region" description="Helical" evidence="14">
    <location>
        <begin position="190"/>
        <end position="210"/>
    </location>
</feature>
<evidence type="ECO:0000313" key="18">
    <source>
        <dbReference type="Proteomes" id="UP000463883"/>
    </source>
</evidence>
<dbReference type="GO" id="GO:0000155">
    <property type="term" value="F:phosphorelay sensor kinase activity"/>
    <property type="evidence" value="ECO:0007669"/>
    <property type="project" value="InterPro"/>
</dbReference>
<keyword evidence="8" id="KW-0547">Nucleotide-binding</keyword>
<dbReference type="PANTHER" id="PTHR45528:SF1">
    <property type="entry name" value="SENSOR HISTIDINE KINASE CPXA"/>
    <property type="match status" value="1"/>
</dbReference>
<dbReference type="SUPFAM" id="SSF55874">
    <property type="entry name" value="ATPase domain of HSP90 chaperone/DNA topoisomerase II/histidine kinase"/>
    <property type="match status" value="1"/>
</dbReference>
<dbReference type="CDD" id="cd00082">
    <property type="entry name" value="HisKA"/>
    <property type="match status" value="1"/>
</dbReference>
<dbReference type="SUPFAM" id="SSF47384">
    <property type="entry name" value="Homodimeric domain of signal transducing histidine kinase"/>
    <property type="match status" value="1"/>
</dbReference>
<keyword evidence="10" id="KW-0067">ATP-binding</keyword>
<dbReference type="EMBL" id="CP047591">
    <property type="protein sequence ID" value="QHI73552.1"/>
    <property type="molecule type" value="Genomic_DNA"/>
</dbReference>
<keyword evidence="13 14" id="KW-0472">Membrane</keyword>
<dbReference type="InterPro" id="IPR036097">
    <property type="entry name" value="HisK_dim/P_sf"/>
</dbReference>
<reference evidence="17 18" key="1">
    <citation type="submission" date="2020-01" db="EMBL/GenBank/DDBJ databases">
        <title>Genomic analysis of Aminipila sp. CBA3637.</title>
        <authorList>
            <person name="Kim Y.B."/>
            <person name="Roh S.W."/>
        </authorList>
    </citation>
    <scope>NUCLEOTIDE SEQUENCE [LARGE SCALE GENOMIC DNA]</scope>
    <source>
        <strain evidence="17 18">CBA3637</strain>
    </source>
</reference>
<dbReference type="SMART" id="SM00388">
    <property type="entry name" value="HisKA"/>
    <property type="match status" value="1"/>
</dbReference>
<proteinExistence type="predicted"/>
<feature type="domain" description="HAMP" evidence="16">
    <location>
        <begin position="216"/>
        <end position="268"/>
    </location>
</feature>
<evidence type="ECO:0000259" key="15">
    <source>
        <dbReference type="PROSITE" id="PS50109"/>
    </source>
</evidence>
<dbReference type="Pfam" id="PF00512">
    <property type="entry name" value="HisKA"/>
    <property type="match status" value="1"/>
</dbReference>
<evidence type="ECO:0000256" key="13">
    <source>
        <dbReference type="ARBA" id="ARBA00023136"/>
    </source>
</evidence>
<evidence type="ECO:0000313" key="17">
    <source>
        <dbReference type="EMBL" id="QHI73552.1"/>
    </source>
</evidence>
<keyword evidence="9 17" id="KW-0418">Kinase</keyword>
<dbReference type="GO" id="GO:0005524">
    <property type="term" value="F:ATP binding"/>
    <property type="evidence" value="ECO:0007669"/>
    <property type="project" value="UniProtKB-KW"/>
</dbReference>
<dbReference type="Gene3D" id="1.10.287.130">
    <property type="match status" value="1"/>
</dbReference>
<evidence type="ECO:0000256" key="9">
    <source>
        <dbReference type="ARBA" id="ARBA00022777"/>
    </source>
</evidence>
<dbReference type="InterPro" id="IPR003660">
    <property type="entry name" value="HAMP_dom"/>
</dbReference>
<dbReference type="CDD" id="cd06225">
    <property type="entry name" value="HAMP"/>
    <property type="match status" value="1"/>
</dbReference>
<evidence type="ECO:0000256" key="1">
    <source>
        <dbReference type="ARBA" id="ARBA00000085"/>
    </source>
</evidence>
<dbReference type="Pfam" id="PF02518">
    <property type="entry name" value="HATPase_c"/>
    <property type="match status" value="1"/>
</dbReference>
<evidence type="ECO:0000256" key="3">
    <source>
        <dbReference type="ARBA" id="ARBA00012438"/>
    </source>
</evidence>
<evidence type="ECO:0000256" key="6">
    <source>
        <dbReference type="ARBA" id="ARBA00022679"/>
    </source>
</evidence>
<evidence type="ECO:0000256" key="14">
    <source>
        <dbReference type="SAM" id="Phobius"/>
    </source>
</evidence>
<name>A0A6P1MHL4_9FIRM</name>
<keyword evidence="6" id="KW-0808">Transferase</keyword>
<dbReference type="SMART" id="SM00387">
    <property type="entry name" value="HATPase_c"/>
    <property type="match status" value="1"/>
</dbReference>
<dbReference type="InterPro" id="IPR004358">
    <property type="entry name" value="Sig_transdc_His_kin-like_C"/>
</dbReference>
<dbReference type="InterPro" id="IPR050398">
    <property type="entry name" value="HssS/ArlS-like"/>
</dbReference>
<keyword evidence="11 14" id="KW-1133">Transmembrane helix</keyword>
<evidence type="ECO:0000256" key="7">
    <source>
        <dbReference type="ARBA" id="ARBA00022692"/>
    </source>
</evidence>
<accession>A0A6P1MHL4</accession>
<dbReference type="InterPro" id="IPR003594">
    <property type="entry name" value="HATPase_dom"/>
</dbReference>
<evidence type="ECO:0000256" key="12">
    <source>
        <dbReference type="ARBA" id="ARBA00023012"/>
    </source>
</evidence>
<keyword evidence="7 14" id="KW-0812">Transmembrane</keyword>
<evidence type="ECO:0000256" key="8">
    <source>
        <dbReference type="ARBA" id="ARBA00022741"/>
    </source>
</evidence>
<sequence length="481" mass="55074">MKSNTIKWKVFKYNLIILIMLILLVSIIFNLAVRMYIENDIISQLDKITSRTVNIALHHGPSLFPPQAKPPAFIEDNSKGEKVFSYYFKLNRSLKEPLSILNAEYILLDKNKNVIPAPFREEDGSSILNNQLISQIEKSSGNFSNQEYIKLKVSGIDYIAVVRQVSQKNDSDLGWIIIFSSLEKVNQLQYKINSILLIILLFTSLIAVILSSRLSKKLSEPFDSLNQHIKAIAERNFGNQIQTPVYDELQEVVNSINLMSEKLETYDKAQKTFLQNVSHEFRTPLMSIQSYAEGIKYNVVESDMAVHIILDETKRMTRLLEELLYLSRLETIEESFHFEKLQFIRLVSCIVDRLNRIAINNNIKILTKAPDIEIQIRGDEEKLSRAITNIISNCIRYAQSTVTIELVSQDKNLLWVKIYDDGPGFEINELPNIFERFYKGKKGNFGLGLAISKNVIEKHNGKITAQNHDSGGALFIIELPL</sequence>
<evidence type="ECO:0000256" key="11">
    <source>
        <dbReference type="ARBA" id="ARBA00022989"/>
    </source>
</evidence>